<name>A0AAV9GBX4_9PEZI</name>
<dbReference type="Proteomes" id="UP001321760">
    <property type="component" value="Unassembled WGS sequence"/>
</dbReference>
<evidence type="ECO:0000313" key="2">
    <source>
        <dbReference type="EMBL" id="KAK4446344.1"/>
    </source>
</evidence>
<evidence type="ECO:0000256" key="1">
    <source>
        <dbReference type="SAM" id="MobiDB-lite"/>
    </source>
</evidence>
<evidence type="ECO:0000313" key="3">
    <source>
        <dbReference type="Proteomes" id="UP001321760"/>
    </source>
</evidence>
<protein>
    <submittedName>
        <fullName evidence="2">Uncharacterized protein</fullName>
    </submittedName>
</protein>
<reference evidence="2" key="1">
    <citation type="journal article" date="2023" name="Mol. Phylogenet. Evol.">
        <title>Genome-scale phylogeny and comparative genomics of the fungal order Sordariales.</title>
        <authorList>
            <person name="Hensen N."/>
            <person name="Bonometti L."/>
            <person name="Westerberg I."/>
            <person name="Brannstrom I.O."/>
            <person name="Guillou S."/>
            <person name="Cros-Aarteil S."/>
            <person name="Calhoun S."/>
            <person name="Haridas S."/>
            <person name="Kuo A."/>
            <person name="Mondo S."/>
            <person name="Pangilinan J."/>
            <person name="Riley R."/>
            <person name="LaButti K."/>
            <person name="Andreopoulos B."/>
            <person name="Lipzen A."/>
            <person name="Chen C."/>
            <person name="Yan M."/>
            <person name="Daum C."/>
            <person name="Ng V."/>
            <person name="Clum A."/>
            <person name="Steindorff A."/>
            <person name="Ohm R.A."/>
            <person name="Martin F."/>
            <person name="Silar P."/>
            <person name="Natvig D.O."/>
            <person name="Lalanne C."/>
            <person name="Gautier V."/>
            <person name="Ament-Velasquez S.L."/>
            <person name="Kruys A."/>
            <person name="Hutchinson M.I."/>
            <person name="Powell A.J."/>
            <person name="Barry K."/>
            <person name="Miller A.N."/>
            <person name="Grigoriev I.V."/>
            <person name="Debuchy R."/>
            <person name="Gladieux P."/>
            <person name="Hiltunen Thoren M."/>
            <person name="Johannesson H."/>
        </authorList>
    </citation>
    <scope>NUCLEOTIDE SEQUENCE</scope>
    <source>
        <strain evidence="2">PSN243</strain>
    </source>
</reference>
<keyword evidence="3" id="KW-1185">Reference proteome</keyword>
<reference evidence="2" key="2">
    <citation type="submission" date="2023-05" db="EMBL/GenBank/DDBJ databases">
        <authorList>
            <consortium name="Lawrence Berkeley National Laboratory"/>
            <person name="Steindorff A."/>
            <person name="Hensen N."/>
            <person name="Bonometti L."/>
            <person name="Westerberg I."/>
            <person name="Brannstrom I.O."/>
            <person name="Guillou S."/>
            <person name="Cros-Aarteil S."/>
            <person name="Calhoun S."/>
            <person name="Haridas S."/>
            <person name="Kuo A."/>
            <person name="Mondo S."/>
            <person name="Pangilinan J."/>
            <person name="Riley R."/>
            <person name="Labutti K."/>
            <person name="Andreopoulos B."/>
            <person name="Lipzen A."/>
            <person name="Chen C."/>
            <person name="Yanf M."/>
            <person name="Daum C."/>
            <person name="Ng V."/>
            <person name="Clum A."/>
            <person name="Ohm R."/>
            <person name="Martin F."/>
            <person name="Silar P."/>
            <person name="Natvig D."/>
            <person name="Lalanne C."/>
            <person name="Gautier V."/>
            <person name="Ament-Velasquez S.L."/>
            <person name="Kruys A."/>
            <person name="Hutchinson M.I."/>
            <person name="Powell A.J."/>
            <person name="Barry K."/>
            <person name="Miller A.N."/>
            <person name="Grigoriev I.V."/>
            <person name="Debuchy R."/>
            <person name="Gladieux P."/>
            <person name="Thoren M.H."/>
            <person name="Johannesson H."/>
        </authorList>
    </citation>
    <scope>NUCLEOTIDE SEQUENCE</scope>
    <source>
        <strain evidence="2">PSN243</strain>
    </source>
</reference>
<feature type="region of interest" description="Disordered" evidence="1">
    <location>
        <begin position="113"/>
        <end position="135"/>
    </location>
</feature>
<feature type="compositionally biased region" description="Basic and acidic residues" evidence="1">
    <location>
        <begin position="169"/>
        <end position="178"/>
    </location>
</feature>
<gene>
    <name evidence="2" type="ORF">QBC34DRAFT_149603</name>
</gene>
<organism evidence="2 3">
    <name type="scientific">Podospora aff. communis PSN243</name>
    <dbReference type="NCBI Taxonomy" id="3040156"/>
    <lineage>
        <taxon>Eukaryota</taxon>
        <taxon>Fungi</taxon>
        <taxon>Dikarya</taxon>
        <taxon>Ascomycota</taxon>
        <taxon>Pezizomycotina</taxon>
        <taxon>Sordariomycetes</taxon>
        <taxon>Sordariomycetidae</taxon>
        <taxon>Sordariales</taxon>
        <taxon>Podosporaceae</taxon>
        <taxon>Podospora</taxon>
    </lineage>
</organism>
<feature type="compositionally biased region" description="Basic and acidic residues" evidence="1">
    <location>
        <begin position="200"/>
        <end position="211"/>
    </location>
</feature>
<feature type="compositionally biased region" description="Low complexity" evidence="1">
    <location>
        <begin position="117"/>
        <end position="126"/>
    </location>
</feature>
<accession>A0AAV9GBX4</accession>
<feature type="region of interest" description="Disordered" evidence="1">
    <location>
        <begin position="155"/>
        <end position="220"/>
    </location>
</feature>
<comment type="caution">
    <text evidence="2">The sequence shown here is derived from an EMBL/GenBank/DDBJ whole genome shotgun (WGS) entry which is preliminary data.</text>
</comment>
<dbReference type="AlphaFoldDB" id="A0AAV9GBX4"/>
<proteinExistence type="predicted"/>
<dbReference type="EMBL" id="MU865957">
    <property type="protein sequence ID" value="KAK4446344.1"/>
    <property type="molecule type" value="Genomic_DNA"/>
</dbReference>
<sequence length="248" mass="28060">MTIPANAAIREQRRRSTPLDIEQMNVMKALTAAEYSRRQFVLNFAASKNTRLLIPGQKAEATKEAEEWAVAYLNQNGFSAVANDLFKYTVDARLWAALVGDETEFPFAFMRRGADGSSSSTITNNSHTGDVQRPMSDIFPANYEVGMCHLDQVLTRESQPELPPARRPSTIERQERASKPATPQPAPAQASPPQRRRSTKKDTADNTEKRRSLSMYDFEDLKMTKKLNQDKFPLLVRWGRSFSRRMSG</sequence>